<reference evidence="2 3" key="1">
    <citation type="journal article" date="2017" name="Int. J. Syst. Evol. Microbiol.">
        <title>Bacillus mangrovi sp. nov., isolated from a sediment sample from a mangrove forest.</title>
        <authorList>
            <person name="Gupta V."/>
            <person name="Singh P.K."/>
            <person name="Korpole S."/>
            <person name="Tanuku N.R.S."/>
            <person name="Pinnaka A.K."/>
        </authorList>
    </citation>
    <scope>NUCLEOTIDE SEQUENCE [LARGE SCALE GENOMIC DNA]</scope>
    <source>
        <strain evidence="2 3">KCTC 33872</strain>
    </source>
</reference>
<sequence length="163" mass="18310">MIRRLTVEDAEQHLNLMLALDEQTGTMLYEPGERSDDAGQHAKRLAAALNSTLFIWVWEENGTLTGHVTVIPGQLKRTSHKASIVIGLLPSHQNKGLGSRLMDTAIHFCRERSFKRLELTVMTHNEAAVSLYKKKRFLIEGTIRASLTADGEPVDEYIMGRLL</sequence>
<dbReference type="InterPro" id="IPR000182">
    <property type="entry name" value="GNAT_dom"/>
</dbReference>
<dbReference type="InterPro" id="IPR016181">
    <property type="entry name" value="Acyl_CoA_acyltransferase"/>
</dbReference>
<dbReference type="RefSeq" id="WP_155111691.1">
    <property type="nucleotide sequence ID" value="NZ_WMIB01000004.1"/>
</dbReference>
<dbReference type="CDD" id="cd04301">
    <property type="entry name" value="NAT_SF"/>
    <property type="match status" value="1"/>
</dbReference>
<dbReference type="EMBL" id="WMIB01000004">
    <property type="protein sequence ID" value="MTH53168.1"/>
    <property type="molecule type" value="Genomic_DNA"/>
</dbReference>
<gene>
    <name evidence="2" type="ORF">GKZ89_07055</name>
</gene>
<name>A0A7X2S4M9_9BACI</name>
<evidence type="ECO:0000313" key="3">
    <source>
        <dbReference type="Proteomes" id="UP000434639"/>
    </source>
</evidence>
<dbReference type="AlphaFoldDB" id="A0A7X2S4M9"/>
<dbReference type="OrthoDB" id="9773249at2"/>
<dbReference type="SUPFAM" id="SSF55729">
    <property type="entry name" value="Acyl-CoA N-acyltransferases (Nat)"/>
    <property type="match status" value="1"/>
</dbReference>
<dbReference type="Gene3D" id="3.40.630.30">
    <property type="match status" value="1"/>
</dbReference>
<dbReference type="Proteomes" id="UP000434639">
    <property type="component" value="Unassembled WGS sequence"/>
</dbReference>
<dbReference type="PANTHER" id="PTHR43415">
    <property type="entry name" value="SPERMIDINE N(1)-ACETYLTRANSFERASE"/>
    <property type="match status" value="1"/>
</dbReference>
<organism evidence="2 3">
    <name type="scientific">Metabacillus mangrovi</name>
    <dbReference type="NCBI Taxonomy" id="1491830"/>
    <lineage>
        <taxon>Bacteria</taxon>
        <taxon>Bacillati</taxon>
        <taxon>Bacillota</taxon>
        <taxon>Bacilli</taxon>
        <taxon>Bacillales</taxon>
        <taxon>Bacillaceae</taxon>
        <taxon>Metabacillus</taxon>
    </lineage>
</organism>
<dbReference type="PANTHER" id="PTHR43415:SF3">
    <property type="entry name" value="GNAT-FAMILY ACETYLTRANSFERASE"/>
    <property type="match status" value="1"/>
</dbReference>
<dbReference type="GO" id="GO:0016747">
    <property type="term" value="F:acyltransferase activity, transferring groups other than amino-acyl groups"/>
    <property type="evidence" value="ECO:0007669"/>
    <property type="project" value="InterPro"/>
</dbReference>
<protein>
    <submittedName>
        <fullName evidence="2">GNAT family N-acetyltransferase</fullName>
    </submittedName>
</protein>
<evidence type="ECO:0000259" key="1">
    <source>
        <dbReference type="PROSITE" id="PS51186"/>
    </source>
</evidence>
<keyword evidence="3" id="KW-1185">Reference proteome</keyword>
<feature type="domain" description="N-acetyltransferase" evidence="1">
    <location>
        <begin position="1"/>
        <end position="163"/>
    </location>
</feature>
<accession>A0A7X2S4M9</accession>
<dbReference type="Pfam" id="PF00583">
    <property type="entry name" value="Acetyltransf_1"/>
    <property type="match status" value="1"/>
</dbReference>
<proteinExistence type="predicted"/>
<evidence type="ECO:0000313" key="2">
    <source>
        <dbReference type="EMBL" id="MTH53168.1"/>
    </source>
</evidence>
<comment type="caution">
    <text evidence="2">The sequence shown here is derived from an EMBL/GenBank/DDBJ whole genome shotgun (WGS) entry which is preliminary data.</text>
</comment>
<keyword evidence="2" id="KW-0808">Transferase</keyword>
<dbReference type="PROSITE" id="PS51186">
    <property type="entry name" value="GNAT"/>
    <property type="match status" value="1"/>
</dbReference>